<dbReference type="EMBL" id="MHNN01000003">
    <property type="protein sequence ID" value="OGZ47217.1"/>
    <property type="molecule type" value="Genomic_DNA"/>
</dbReference>
<evidence type="ECO:0000259" key="3">
    <source>
        <dbReference type="PROSITE" id="PS51677"/>
    </source>
</evidence>
<dbReference type="PANTHER" id="PTHR34216">
    <property type="match status" value="1"/>
</dbReference>
<sequence>MMAFFDRVLRMLLYYGGINALYMALRKNHLAVVGYHSISDPTHRVGHHADVYQHLSVSVSMFEKQMKFLQDNGYIFLRFSDLRDIREGKRLLPRRAVLVYFDDGYKDNYIHAYPILKRLGIPATVFVVTDCIDQKKLLWDSVIDPARANIFLSWDEIRAMQDVFDIDTHTVSHRKLTALTADEVREEFGVSRKRIEEMTGARVIALSYPKGRFTTDARRIAEEVGFETMLAYGRGFRHSADLRHLEIIPMEHRDSWVAFRVKMGAYYPVIQLLGK</sequence>
<comment type="subcellular location">
    <subcellularLocation>
        <location evidence="1">Secreted</location>
    </subcellularLocation>
</comment>
<evidence type="ECO:0000256" key="2">
    <source>
        <dbReference type="ARBA" id="ARBA00022729"/>
    </source>
</evidence>
<protein>
    <recommendedName>
        <fullName evidence="3">NodB homology domain-containing protein</fullName>
    </recommendedName>
</protein>
<dbReference type="STRING" id="1802117.A3J54_01265"/>
<accession>A0A1G2GAH8</accession>
<comment type="caution">
    <text evidence="4">The sequence shown here is derived from an EMBL/GenBank/DDBJ whole genome shotgun (WGS) entry which is preliminary data.</text>
</comment>
<gene>
    <name evidence="4" type="ORF">A3J54_01265</name>
</gene>
<dbReference type="GO" id="GO:0016810">
    <property type="term" value="F:hydrolase activity, acting on carbon-nitrogen (but not peptide) bonds"/>
    <property type="evidence" value="ECO:0007669"/>
    <property type="project" value="InterPro"/>
</dbReference>
<dbReference type="GO" id="GO:0005576">
    <property type="term" value="C:extracellular region"/>
    <property type="evidence" value="ECO:0007669"/>
    <property type="project" value="UniProtKB-SubCell"/>
</dbReference>
<organism evidence="4 5">
    <name type="scientific">Candidatus Ryanbacteria bacterium RIFCSPHIGHO2_02_FULL_45_13b</name>
    <dbReference type="NCBI Taxonomy" id="1802117"/>
    <lineage>
        <taxon>Bacteria</taxon>
        <taxon>Candidatus Ryaniibacteriota</taxon>
    </lineage>
</organism>
<proteinExistence type="predicted"/>
<name>A0A1G2GAH8_9BACT</name>
<dbReference type="PANTHER" id="PTHR34216:SF3">
    <property type="entry name" value="POLY-BETA-1,6-N-ACETYL-D-GLUCOSAMINE N-DEACETYLASE"/>
    <property type="match status" value="1"/>
</dbReference>
<dbReference type="CDD" id="cd10969">
    <property type="entry name" value="CE4_Ecf1_like_5s"/>
    <property type="match status" value="1"/>
</dbReference>
<dbReference type="InterPro" id="IPR002509">
    <property type="entry name" value="NODB_dom"/>
</dbReference>
<dbReference type="AlphaFoldDB" id="A0A1G2GAH8"/>
<dbReference type="Pfam" id="PF01522">
    <property type="entry name" value="Polysacc_deac_1"/>
    <property type="match status" value="1"/>
</dbReference>
<dbReference type="InterPro" id="IPR011330">
    <property type="entry name" value="Glyco_hydro/deAcase_b/a-brl"/>
</dbReference>
<evidence type="ECO:0000256" key="1">
    <source>
        <dbReference type="ARBA" id="ARBA00004613"/>
    </source>
</evidence>
<dbReference type="InterPro" id="IPR051398">
    <property type="entry name" value="Polysacch_Deacetylase"/>
</dbReference>
<dbReference type="Gene3D" id="3.20.20.370">
    <property type="entry name" value="Glycoside hydrolase/deacetylase"/>
    <property type="match status" value="1"/>
</dbReference>
<evidence type="ECO:0000313" key="5">
    <source>
        <dbReference type="Proteomes" id="UP000176576"/>
    </source>
</evidence>
<keyword evidence="2" id="KW-0732">Signal</keyword>
<dbReference type="GO" id="GO:0005975">
    <property type="term" value="P:carbohydrate metabolic process"/>
    <property type="evidence" value="ECO:0007669"/>
    <property type="project" value="InterPro"/>
</dbReference>
<dbReference type="SUPFAM" id="SSF88713">
    <property type="entry name" value="Glycoside hydrolase/deacetylase"/>
    <property type="match status" value="1"/>
</dbReference>
<dbReference type="PROSITE" id="PS51677">
    <property type="entry name" value="NODB"/>
    <property type="match status" value="1"/>
</dbReference>
<evidence type="ECO:0000313" key="4">
    <source>
        <dbReference type="EMBL" id="OGZ47217.1"/>
    </source>
</evidence>
<dbReference type="Proteomes" id="UP000176576">
    <property type="component" value="Unassembled WGS sequence"/>
</dbReference>
<feature type="domain" description="NodB homology" evidence="3">
    <location>
        <begin position="95"/>
        <end position="275"/>
    </location>
</feature>
<reference evidence="4 5" key="1">
    <citation type="journal article" date="2016" name="Nat. Commun.">
        <title>Thousands of microbial genomes shed light on interconnected biogeochemical processes in an aquifer system.</title>
        <authorList>
            <person name="Anantharaman K."/>
            <person name="Brown C.T."/>
            <person name="Hug L.A."/>
            <person name="Sharon I."/>
            <person name="Castelle C.J."/>
            <person name="Probst A.J."/>
            <person name="Thomas B.C."/>
            <person name="Singh A."/>
            <person name="Wilkins M.J."/>
            <person name="Karaoz U."/>
            <person name="Brodie E.L."/>
            <person name="Williams K.H."/>
            <person name="Hubbard S.S."/>
            <person name="Banfield J.F."/>
        </authorList>
    </citation>
    <scope>NUCLEOTIDE SEQUENCE [LARGE SCALE GENOMIC DNA]</scope>
</reference>